<organism evidence="2 3">
    <name type="scientific">Oesophagostomum dentatum</name>
    <name type="common">Nodular worm</name>
    <dbReference type="NCBI Taxonomy" id="61180"/>
    <lineage>
        <taxon>Eukaryota</taxon>
        <taxon>Metazoa</taxon>
        <taxon>Ecdysozoa</taxon>
        <taxon>Nematoda</taxon>
        <taxon>Chromadorea</taxon>
        <taxon>Rhabditida</taxon>
        <taxon>Rhabditina</taxon>
        <taxon>Rhabditomorpha</taxon>
        <taxon>Strongyloidea</taxon>
        <taxon>Strongylidae</taxon>
        <taxon>Oesophagostomum</taxon>
    </lineage>
</organism>
<dbReference type="InterPro" id="IPR036397">
    <property type="entry name" value="RNaseH_sf"/>
</dbReference>
<evidence type="ECO:0000259" key="1">
    <source>
        <dbReference type="Pfam" id="PF13358"/>
    </source>
</evidence>
<proteinExistence type="predicted"/>
<evidence type="ECO:0000313" key="3">
    <source>
        <dbReference type="Proteomes" id="UP000053660"/>
    </source>
</evidence>
<sequence length="199" mass="22752">MKPAHRLTAAHRAARRTFARNNMFTDRSKFTWLDGNLHYWRDLRKEPVRLSRRNFGGGTLMVWGAFSSLGTLDLQLISTCMNSEQYCDVLEGFCSHSYEAIVPTLHLPAQQCGCTCFTNDRVLARVAALLEWPSCSPDLNPIESLWGILVRRVYANGRQYSTLDSLRKSVLSEWNSISLEIIEKVDYEYARSAARSHCQ</sequence>
<reference evidence="2 3" key="1">
    <citation type="submission" date="2014-03" db="EMBL/GenBank/DDBJ databases">
        <title>Draft genome of the hookworm Oesophagostomum dentatum.</title>
        <authorList>
            <person name="Mitreva M."/>
        </authorList>
    </citation>
    <scope>NUCLEOTIDE SEQUENCE [LARGE SCALE GENOMIC DNA]</scope>
    <source>
        <strain evidence="2 3">OD-Hann</strain>
    </source>
</reference>
<dbReference type="InterPro" id="IPR038717">
    <property type="entry name" value="Tc1-like_DDE_dom"/>
</dbReference>
<dbReference type="Proteomes" id="UP000053660">
    <property type="component" value="Unassembled WGS sequence"/>
</dbReference>
<dbReference type="PANTHER" id="PTHR23022">
    <property type="entry name" value="TRANSPOSABLE ELEMENT-RELATED"/>
    <property type="match status" value="1"/>
</dbReference>
<evidence type="ECO:0000313" key="2">
    <source>
        <dbReference type="EMBL" id="KHJ97786.1"/>
    </source>
</evidence>
<dbReference type="PANTHER" id="PTHR23022:SF129">
    <property type="entry name" value="TRANSPOSABLE ELEMENT TC3 TRANSPOSASE"/>
    <property type="match status" value="1"/>
</dbReference>
<keyword evidence="3" id="KW-1185">Reference proteome</keyword>
<name>A0A0B1TNW2_OESDE</name>
<dbReference type="EMBL" id="KN549399">
    <property type="protein sequence ID" value="KHJ97786.1"/>
    <property type="molecule type" value="Genomic_DNA"/>
</dbReference>
<gene>
    <name evidence="2" type="ORF">OESDEN_02231</name>
</gene>
<feature type="domain" description="Tc1-like transposase DDE" evidence="1">
    <location>
        <begin position="59"/>
        <end position="167"/>
    </location>
</feature>
<dbReference type="AlphaFoldDB" id="A0A0B1TNW2"/>
<dbReference type="Gene3D" id="3.30.420.10">
    <property type="entry name" value="Ribonuclease H-like superfamily/Ribonuclease H"/>
    <property type="match status" value="1"/>
</dbReference>
<accession>A0A0B1TNW2</accession>
<dbReference type="GO" id="GO:0003676">
    <property type="term" value="F:nucleic acid binding"/>
    <property type="evidence" value="ECO:0007669"/>
    <property type="project" value="InterPro"/>
</dbReference>
<dbReference type="InterPro" id="IPR052338">
    <property type="entry name" value="Transposase_5"/>
</dbReference>
<protein>
    <recommendedName>
        <fullName evidence="1">Tc1-like transposase DDE domain-containing protein</fullName>
    </recommendedName>
</protein>
<dbReference type="Pfam" id="PF13358">
    <property type="entry name" value="DDE_3"/>
    <property type="match status" value="1"/>
</dbReference>
<dbReference type="OrthoDB" id="106945at2759"/>